<dbReference type="InterPro" id="IPR045054">
    <property type="entry name" value="P4HA-like"/>
</dbReference>
<dbReference type="PANTHER" id="PTHR10869:SF241">
    <property type="entry name" value="FE2OG DIOXYGENASE DOMAIN-CONTAINING PROTEIN"/>
    <property type="match status" value="1"/>
</dbReference>
<keyword evidence="4" id="KW-0223">Dioxygenase</keyword>
<dbReference type="Pfam" id="PF13640">
    <property type="entry name" value="2OG-FeII_Oxy_3"/>
    <property type="match status" value="1"/>
</dbReference>
<evidence type="ECO:0000256" key="1">
    <source>
        <dbReference type="ARBA" id="ARBA00001961"/>
    </source>
</evidence>
<evidence type="ECO:0000313" key="9">
    <source>
        <dbReference type="Proteomes" id="UP001172778"/>
    </source>
</evidence>
<gene>
    <name evidence="8" type="ORF">PZA18_11075</name>
</gene>
<organism evidence="8 9">
    <name type="scientific">Parachitinimonas caeni</name>
    <dbReference type="NCBI Taxonomy" id="3031301"/>
    <lineage>
        <taxon>Bacteria</taxon>
        <taxon>Pseudomonadati</taxon>
        <taxon>Pseudomonadota</taxon>
        <taxon>Betaproteobacteria</taxon>
        <taxon>Neisseriales</taxon>
        <taxon>Chitinibacteraceae</taxon>
        <taxon>Parachitinimonas</taxon>
    </lineage>
</organism>
<keyword evidence="5 8" id="KW-0560">Oxidoreductase</keyword>
<keyword evidence="2" id="KW-0479">Metal-binding</keyword>
<dbReference type="SUPFAM" id="SSF51197">
    <property type="entry name" value="Clavaminate synthase-like"/>
    <property type="match status" value="1"/>
</dbReference>
<evidence type="ECO:0000259" key="7">
    <source>
        <dbReference type="PROSITE" id="PS51471"/>
    </source>
</evidence>
<sequence>MNPNPLIKADILQNDPLILTIAAALSEQECQQLIARSERENAYDIATIQGRDGGETRLDIRHNWRWMVDDPQLAGWLFERLRLALPDQLNGWHLQGLNERLRFYRYDPGQTFRPHYDGGFERNVFESSQLTLLIYLNEAVQGGATRFYQDDPSLHASEDTLQYSIAPKTGRVLVFEHQQLHEGAPVESGRKYVLRTDVMYRWRG</sequence>
<evidence type="ECO:0000256" key="2">
    <source>
        <dbReference type="ARBA" id="ARBA00022723"/>
    </source>
</evidence>
<accession>A0ABT7DWZ9</accession>
<dbReference type="SMART" id="SM00702">
    <property type="entry name" value="P4Hc"/>
    <property type="match status" value="1"/>
</dbReference>
<reference evidence="8" key="1">
    <citation type="submission" date="2023-03" db="EMBL/GenBank/DDBJ databases">
        <title>Chitinimonas shenzhenensis gen. nov., sp. nov., a novel member of family Burkholderiaceae isolated from activated sludge collected in Shen Zhen, China.</title>
        <authorList>
            <person name="Wang X."/>
        </authorList>
    </citation>
    <scope>NUCLEOTIDE SEQUENCE</scope>
    <source>
        <strain evidence="8">DQS-5</strain>
    </source>
</reference>
<keyword evidence="3" id="KW-0847">Vitamin C</keyword>
<dbReference type="InterPro" id="IPR006620">
    <property type="entry name" value="Pro_4_hyd_alph"/>
</dbReference>
<dbReference type="EMBL" id="JARRAF010000011">
    <property type="protein sequence ID" value="MDK2124593.1"/>
    <property type="molecule type" value="Genomic_DNA"/>
</dbReference>
<proteinExistence type="predicted"/>
<dbReference type="Gene3D" id="2.60.120.620">
    <property type="entry name" value="q2cbj1_9rhob like domain"/>
    <property type="match status" value="1"/>
</dbReference>
<dbReference type="PANTHER" id="PTHR10869">
    <property type="entry name" value="PROLYL 4-HYDROXYLASE ALPHA SUBUNIT"/>
    <property type="match status" value="1"/>
</dbReference>
<keyword evidence="6" id="KW-0408">Iron</keyword>
<comment type="cofactor">
    <cofactor evidence="1">
        <name>L-ascorbate</name>
        <dbReference type="ChEBI" id="CHEBI:38290"/>
    </cofactor>
</comment>
<evidence type="ECO:0000313" key="8">
    <source>
        <dbReference type="EMBL" id="MDK2124593.1"/>
    </source>
</evidence>
<evidence type="ECO:0000256" key="5">
    <source>
        <dbReference type="ARBA" id="ARBA00023002"/>
    </source>
</evidence>
<name>A0ABT7DWZ9_9NEIS</name>
<dbReference type="InterPro" id="IPR005123">
    <property type="entry name" value="Oxoglu/Fe-dep_dioxygenase_dom"/>
</dbReference>
<evidence type="ECO:0000256" key="6">
    <source>
        <dbReference type="ARBA" id="ARBA00023004"/>
    </source>
</evidence>
<dbReference type="InterPro" id="IPR044862">
    <property type="entry name" value="Pro_4_hyd_alph_FE2OG_OXY"/>
</dbReference>
<evidence type="ECO:0000256" key="4">
    <source>
        <dbReference type="ARBA" id="ARBA00022964"/>
    </source>
</evidence>
<comment type="caution">
    <text evidence="8">The sequence shown here is derived from an EMBL/GenBank/DDBJ whole genome shotgun (WGS) entry which is preliminary data.</text>
</comment>
<dbReference type="PROSITE" id="PS51471">
    <property type="entry name" value="FE2OG_OXY"/>
    <property type="match status" value="1"/>
</dbReference>
<feature type="domain" description="Fe2OG dioxygenase" evidence="7">
    <location>
        <begin position="97"/>
        <end position="204"/>
    </location>
</feature>
<evidence type="ECO:0000256" key="3">
    <source>
        <dbReference type="ARBA" id="ARBA00022896"/>
    </source>
</evidence>
<dbReference type="RefSeq" id="WP_284100906.1">
    <property type="nucleotide sequence ID" value="NZ_JARRAF010000011.1"/>
</dbReference>
<keyword evidence="9" id="KW-1185">Reference proteome</keyword>
<protein>
    <submittedName>
        <fullName evidence="8">2OG-Fe(II) oxygenase</fullName>
        <ecNumber evidence="8">1.14.11.-</ecNumber>
    </submittedName>
</protein>
<dbReference type="GO" id="GO:0016491">
    <property type="term" value="F:oxidoreductase activity"/>
    <property type="evidence" value="ECO:0007669"/>
    <property type="project" value="UniProtKB-KW"/>
</dbReference>
<dbReference type="Proteomes" id="UP001172778">
    <property type="component" value="Unassembled WGS sequence"/>
</dbReference>
<dbReference type="EC" id="1.14.11.-" evidence="8"/>